<sequence length="188" mass="21432">MDTHPSIYDDILEWPGVPENDRWVQQTSSHLREKINALEEDLRSALDAIESSRSCLTSLLIRYDPEFRVIERGAADDVEAEKEQDFSVCTYTLADEIEKVRLLYFGEGCEWRCRYDSECNLLGCFPALPDDPQARTASEAILANFESRAKRLGGEPRSVVCAKTLEILKRRCLSSLTLNSRFFTSQSL</sequence>
<dbReference type="Proteomes" id="UP000169752">
    <property type="component" value="Segment"/>
</dbReference>
<evidence type="ECO:0000313" key="2">
    <source>
        <dbReference type="EMBL" id="ABG42901.1"/>
    </source>
</evidence>
<dbReference type="Proteomes" id="UP000160099">
    <property type="component" value="Segment"/>
</dbReference>
<evidence type="ECO:0000313" key="7">
    <source>
        <dbReference type="Proteomes" id="UP000160099"/>
    </source>
</evidence>
<reference evidence="3 7" key="3">
    <citation type="journal article" date="2015" name="Vet. Microbiol.">
        <title>Whole-genome sequence of a novel Chinese cyprinid herpesvirus 3 isolate reveals the existence of a distinct European genotype in East Asia.</title>
        <authorList>
            <person name="Li W."/>
            <person name="Lee X."/>
            <person name="Weng S."/>
            <person name="He J."/>
            <person name="Dong C."/>
        </authorList>
    </citation>
    <scope>NUCLEOTIDE SEQUENCE [LARGE SCALE GENOMIC DNA]</scope>
    <source>
        <strain evidence="3">KHV-GZ11</strain>
    </source>
</reference>
<evidence type="ECO:0000313" key="3">
    <source>
        <dbReference type="EMBL" id="AIC32429.1"/>
    </source>
</evidence>
<gene>
    <name evidence="3" type="ORF">CyHV3-GZ_ORF74L</name>
    <name evidence="2" type="ORF">CyHV3_ORF74</name>
    <name evidence="4" type="ORF">KHVJ084</name>
</gene>
<dbReference type="OrthoDB" id="18068at10239"/>
<reference evidence="5 6" key="1">
    <citation type="journal article" date="2007" name="J. Virol.">
        <title>Genome sequences of three koi herpesvirus isolates representing the expanding distribution of an emerging disease threatening koi and common carp worldwide.</title>
        <authorList>
            <person name="Aoki T."/>
            <person name="Hirono I."/>
            <person name="Kurokawa K."/>
            <person name="Fukuda H."/>
            <person name="Nahary R."/>
            <person name="Eldar A."/>
            <person name="Davison A.J."/>
            <person name="Waltzek T.B."/>
            <person name="Bercovier H."/>
            <person name="Hedrick R.P."/>
        </authorList>
    </citation>
    <scope>NUCLEOTIDE SEQUENCE [LARGE SCALE GENOMIC DNA]</scope>
    <source>
        <strain evidence="1">KHV-I</strain>
        <strain evidence="2 6">KHV-U</strain>
        <strain evidence="4">TUMST1</strain>
    </source>
</reference>
<accession>A3QMP2</accession>
<evidence type="ECO:0000313" key="4">
    <source>
        <dbReference type="EMBL" id="BAF48888.1"/>
    </source>
</evidence>
<dbReference type="EMBL" id="AP008984">
    <property type="protein sequence ID" value="BAF48888.1"/>
    <property type="molecule type" value="Genomic_DNA"/>
</dbReference>
<name>A3QMP2_CYHV3</name>
<dbReference type="KEGG" id="vg:11266404"/>
<dbReference type="Proteomes" id="UP000156776">
    <property type="component" value="Segment"/>
</dbReference>
<dbReference type="EMBL" id="DQ657948">
    <property type="protein sequence ID" value="ABG42901.1"/>
    <property type="molecule type" value="Genomic_DNA"/>
</dbReference>
<keyword evidence="6" id="KW-1185">Reference proteome</keyword>
<dbReference type="EMBL" id="KJ627438">
    <property type="protein sequence ID" value="AIC32429.1"/>
    <property type="molecule type" value="Genomic_DNA"/>
</dbReference>
<dbReference type="RefSeq" id="YP_001096109.1">
    <property type="nucleotide sequence ID" value="NC_009127.1"/>
</dbReference>
<dbReference type="GeneID" id="11266404"/>
<reference evidence="2" key="2">
    <citation type="submission" date="2007-03" db="EMBL/GenBank/DDBJ databases">
        <title>Comparative genomics of carp herpesviruses.</title>
        <authorList>
            <person name="Davison A.J."/>
            <person name="Kurobe T."/>
            <person name="Gatherer D."/>
            <person name="Cunningham C."/>
            <person name="Waltzek T.B."/>
            <person name="Korf I."/>
            <person name="Fukuda H."/>
            <person name="Hedrick R.P."/>
        </authorList>
    </citation>
    <scope>NUCLEOTIDE SEQUENCE</scope>
    <source>
        <strain evidence="2">KHV-U</strain>
    </source>
</reference>
<protein>
    <submittedName>
        <fullName evidence="3">ORF74L</fullName>
    </submittedName>
    <submittedName>
        <fullName evidence="2">Protein ORF74</fullName>
    </submittedName>
</protein>
<proteinExistence type="predicted"/>
<dbReference type="EMBL" id="DQ177346">
    <property type="protein sequence ID" value="ABC55170.1"/>
    <property type="molecule type" value="Genomic_DNA"/>
</dbReference>
<organism evidence="1 5">
    <name type="scientific">Cyprinid herpesvirus 3</name>
    <name type="common">CyHV-3</name>
    <dbReference type="NCBI Taxonomy" id="180230"/>
    <lineage>
        <taxon>Viruses</taxon>
        <taxon>Duplodnaviria</taxon>
        <taxon>Heunggongvirae</taxon>
        <taxon>Peploviricota</taxon>
        <taxon>Herviviricetes</taxon>
        <taxon>Herpesvirales</taxon>
        <taxon>Alloherpesviridae</taxon>
        <taxon>Cyvirus</taxon>
        <taxon>Cyvirus cyprinidallo3</taxon>
    </lineage>
</organism>
<evidence type="ECO:0000313" key="1">
    <source>
        <dbReference type="EMBL" id="ABC55170.1"/>
    </source>
</evidence>
<evidence type="ECO:0000313" key="5">
    <source>
        <dbReference type="Proteomes" id="UP000106924"/>
    </source>
</evidence>
<dbReference type="Proteomes" id="UP000106924">
    <property type="component" value="Segment"/>
</dbReference>
<evidence type="ECO:0000313" key="6">
    <source>
        <dbReference type="Proteomes" id="UP000156776"/>
    </source>
</evidence>